<feature type="compositionally biased region" description="Basic residues" evidence="1">
    <location>
        <begin position="208"/>
        <end position="225"/>
    </location>
</feature>
<feature type="compositionally biased region" description="Basic and acidic residues" evidence="1">
    <location>
        <begin position="188"/>
        <end position="200"/>
    </location>
</feature>
<dbReference type="Proteomes" id="UP001152561">
    <property type="component" value="Unassembled WGS sequence"/>
</dbReference>
<feature type="compositionally biased region" description="Basic and acidic residues" evidence="1">
    <location>
        <begin position="166"/>
        <end position="179"/>
    </location>
</feature>
<accession>A0A9Q1LJR3</accession>
<protein>
    <submittedName>
        <fullName evidence="2">Uncharacterized protein</fullName>
    </submittedName>
</protein>
<comment type="caution">
    <text evidence="2">The sequence shown here is derived from an EMBL/GenBank/DDBJ whole genome shotgun (WGS) entry which is preliminary data.</text>
</comment>
<feature type="compositionally biased region" description="Basic and acidic residues" evidence="1">
    <location>
        <begin position="85"/>
        <end position="101"/>
    </location>
</feature>
<evidence type="ECO:0000256" key="1">
    <source>
        <dbReference type="SAM" id="MobiDB-lite"/>
    </source>
</evidence>
<dbReference type="AlphaFoldDB" id="A0A9Q1LJR3"/>
<organism evidence="2 3">
    <name type="scientific">Anisodus acutangulus</name>
    <dbReference type="NCBI Taxonomy" id="402998"/>
    <lineage>
        <taxon>Eukaryota</taxon>
        <taxon>Viridiplantae</taxon>
        <taxon>Streptophyta</taxon>
        <taxon>Embryophyta</taxon>
        <taxon>Tracheophyta</taxon>
        <taxon>Spermatophyta</taxon>
        <taxon>Magnoliopsida</taxon>
        <taxon>eudicotyledons</taxon>
        <taxon>Gunneridae</taxon>
        <taxon>Pentapetalae</taxon>
        <taxon>asterids</taxon>
        <taxon>lamiids</taxon>
        <taxon>Solanales</taxon>
        <taxon>Solanaceae</taxon>
        <taxon>Solanoideae</taxon>
        <taxon>Hyoscyameae</taxon>
        <taxon>Anisodus</taxon>
    </lineage>
</organism>
<feature type="compositionally biased region" description="Low complexity" evidence="1">
    <location>
        <begin position="137"/>
        <end position="153"/>
    </location>
</feature>
<name>A0A9Q1LJR3_9SOLA</name>
<feature type="compositionally biased region" description="Polar residues" evidence="1">
    <location>
        <begin position="102"/>
        <end position="113"/>
    </location>
</feature>
<sequence length="248" mass="29480">MLVQERTKNDKSRKREPKEHNKEKGNGEEAKGTKESDSIKRSEEGQHPDQSDYNEMIPKITKKIKKKIPKKRSKVKIRWKRNKSKERDNNEVDEVENRRAQENFSEEQIVQSKRQMEKGENMTMKSIQEEEDDIQQERGNGVVDLNDNDNMMDTYNSRNIGEEMGDYERQIEEIDRNQEDTDTEYEENQEHQEHMKEISDKNGLSPMRRGRSKHRKEKHKSKSLRSLRSQSSRGEGRTKQQPLNVSYD</sequence>
<feature type="region of interest" description="Disordered" evidence="1">
    <location>
        <begin position="1"/>
        <end position="248"/>
    </location>
</feature>
<proteinExistence type="predicted"/>
<keyword evidence="3" id="KW-1185">Reference proteome</keyword>
<feature type="compositionally biased region" description="Basic residues" evidence="1">
    <location>
        <begin position="60"/>
        <end position="84"/>
    </location>
</feature>
<evidence type="ECO:0000313" key="2">
    <source>
        <dbReference type="EMBL" id="KAJ8537859.1"/>
    </source>
</evidence>
<evidence type="ECO:0000313" key="3">
    <source>
        <dbReference type="Proteomes" id="UP001152561"/>
    </source>
</evidence>
<reference evidence="3" key="1">
    <citation type="journal article" date="2023" name="Proc. Natl. Acad. Sci. U.S.A.">
        <title>Genomic and structural basis for evolution of tropane alkaloid biosynthesis.</title>
        <authorList>
            <person name="Wanga Y.-J."/>
            <person name="Taina T."/>
            <person name="Yua J.-Y."/>
            <person name="Lia J."/>
            <person name="Xua B."/>
            <person name="Chenc J."/>
            <person name="D'Auriad J.C."/>
            <person name="Huanga J.-P."/>
            <person name="Huanga S.-X."/>
        </authorList>
    </citation>
    <scope>NUCLEOTIDE SEQUENCE [LARGE SCALE GENOMIC DNA]</scope>
    <source>
        <strain evidence="3">cv. KIB-2019</strain>
    </source>
</reference>
<gene>
    <name evidence="2" type="ORF">K7X08_014399</name>
</gene>
<feature type="compositionally biased region" description="Basic and acidic residues" evidence="1">
    <location>
        <begin position="1"/>
        <end position="10"/>
    </location>
</feature>
<dbReference type="EMBL" id="JAJAGQ010000017">
    <property type="protein sequence ID" value="KAJ8537859.1"/>
    <property type="molecule type" value="Genomic_DNA"/>
</dbReference>
<feature type="compositionally biased region" description="Basic and acidic residues" evidence="1">
    <location>
        <begin position="16"/>
        <end position="50"/>
    </location>
</feature>
<feature type="compositionally biased region" description="Polar residues" evidence="1">
    <location>
        <begin position="239"/>
        <end position="248"/>
    </location>
</feature>